<organism evidence="2 3">
    <name type="scientific">Leptospira interrogans str. 2006001854</name>
    <dbReference type="NCBI Taxonomy" id="1001590"/>
    <lineage>
        <taxon>Bacteria</taxon>
        <taxon>Pseudomonadati</taxon>
        <taxon>Spirochaetota</taxon>
        <taxon>Spirochaetia</taxon>
        <taxon>Leptospirales</taxon>
        <taxon>Leptospiraceae</taxon>
        <taxon>Leptospira</taxon>
    </lineage>
</organism>
<feature type="region of interest" description="Disordered" evidence="1">
    <location>
        <begin position="1"/>
        <end position="32"/>
    </location>
</feature>
<reference evidence="2 3" key="1">
    <citation type="submission" date="2013-01" db="EMBL/GenBank/DDBJ databases">
        <authorList>
            <person name="Harkins D.M."/>
            <person name="Durkin A.S."/>
            <person name="Brinkac L.M."/>
            <person name="Haft D.H."/>
            <person name="Selengut J.D."/>
            <person name="Sanka R."/>
            <person name="DePew J."/>
            <person name="Purushe J."/>
            <person name="Hospenthal D.R."/>
            <person name="Murray C.K."/>
            <person name="Pimentel G."/>
            <person name="Wasfy M."/>
            <person name="Parker T."/>
            <person name="Miller R.S."/>
            <person name="Vinetz J.M."/>
            <person name="Sutton G.G."/>
            <person name="Nierman W.C."/>
            <person name="Fouts D.E."/>
        </authorList>
    </citation>
    <scope>NUCLEOTIDE SEQUENCE [LARGE SCALE GENOMIC DNA]</scope>
    <source>
        <strain evidence="2 3">2006001854</strain>
    </source>
</reference>
<evidence type="ECO:0000313" key="3">
    <source>
        <dbReference type="Proteomes" id="UP000012128"/>
    </source>
</evidence>
<protein>
    <submittedName>
        <fullName evidence="2">Uncharacterized protein</fullName>
    </submittedName>
</protein>
<evidence type="ECO:0000313" key="2">
    <source>
        <dbReference type="EMBL" id="EMM80423.1"/>
    </source>
</evidence>
<comment type="caution">
    <text evidence="2">The sequence shown here is derived from an EMBL/GenBank/DDBJ whole genome shotgun (WGS) entry which is preliminary data.</text>
</comment>
<accession>M6G621</accession>
<sequence>MTAVPFHGYDESDKPISINTSGSPGKRAKTGPFEEKRKLQMGTYLLVHRFH</sequence>
<evidence type="ECO:0000256" key="1">
    <source>
        <dbReference type="SAM" id="MobiDB-lite"/>
    </source>
</evidence>
<gene>
    <name evidence="2" type="ORF">LEP1GSC037_2148</name>
</gene>
<proteinExistence type="predicted"/>
<dbReference type="Proteomes" id="UP000012128">
    <property type="component" value="Unassembled WGS sequence"/>
</dbReference>
<name>M6G621_LEPIR</name>
<dbReference type="AlphaFoldDB" id="M6G621"/>
<dbReference type="EMBL" id="AFLW02000192">
    <property type="protein sequence ID" value="EMM80423.1"/>
    <property type="molecule type" value="Genomic_DNA"/>
</dbReference>